<reference evidence="2" key="1">
    <citation type="journal article" date="2021" name="IMA Fungus">
        <title>Genomic characterization of three marine fungi, including Emericellopsis atlantica sp. nov. with signatures of a generalist lifestyle and marine biomass degradation.</title>
        <authorList>
            <person name="Hagestad O.C."/>
            <person name="Hou L."/>
            <person name="Andersen J.H."/>
            <person name="Hansen E.H."/>
            <person name="Altermark B."/>
            <person name="Li C."/>
            <person name="Kuhnert E."/>
            <person name="Cox R.J."/>
            <person name="Crous P.W."/>
            <person name="Spatafora J.W."/>
            <person name="Lail K."/>
            <person name="Amirebrahimi M."/>
            <person name="Lipzen A."/>
            <person name="Pangilinan J."/>
            <person name="Andreopoulos W."/>
            <person name="Hayes R.D."/>
            <person name="Ng V."/>
            <person name="Grigoriev I.V."/>
            <person name="Jackson S.A."/>
            <person name="Sutton T.D.S."/>
            <person name="Dobson A.D.W."/>
            <person name="Rama T."/>
        </authorList>
    </citation>
    <scope>NUCLEOTIDE SEQUENCE</scope>
    <source>
        <strain evidence="2">TS7</strain>
    </source>
</reference>
<evidence type="ECO:0000313" key="3">
    <source>
        <dbReference type="Proteomes" id="UP000887229"/>
    </source>
</evidence>
<dbReference type="Proteomes" id="UP000887229">
    <property type="component" value="Unassembled WGS sequence"/>
</dbReference>
<dbReference type="Pfam" id="PF12417">
    <property type="entry name" value="DUF3669"/>
    <property type="match status" value="1"/>
</dbReference>
<proteinExistence type="predicted"/>
<comment type="caution">
    <text evidence="2">The sequence shown here is derived from an EMBL/GenBank/DDBJ whole genome shotgun (WGS) entry which is preliminary data.</text>
</comment>
<name>A0A9P7ZHR6_9HYPO</name>
<dbReference type="EMBL" id="MU251264">
    <property type="protein sequence ID" value="KAG9252146.1"/>
    <property type="molecule type" value="Genomic_DNA"/>
</dbReference>
<accession>A0A9P7ZHR6</accession>
<evidence type="ECO:0000313" key="2">
    <source>
        <dbReference type="EMBL" id="KAG9252146.1"/>
    </source>
</evidence>
<keyword evidence="3" id="KW-1185">Reference proteome</keyword>
<gene>
    <name evidence="2" type="ORF">F5Z01DRAFT_727524</name>
</gene>
<sequence>MANRRYIQRSTEDSAISEGLTADIERTNTLSRLLDAERDAVLRSQGLADDDNTLALTLKRLLSVRSTTSTIATVSSFAKDHQDALHDSTIGFRKIGFGQCGLVFERPGRGYVVKICKPGYSDGLWADCVAHDRVQTAFDGQKLGLGVCVPHLYAWISKGAIWWDVYGALYPPSDHTDFPLPCRALLSERILALPKVARSALIEQFCPEDQREAVAQNDSNRDCLARVYLGRRSDSKPSANFTLRNFNMHLDQMISVGAPVIKYAEAIAEALAVIHWQSNVDGFDIEFVLGSEPLAPNEKPPFTMPQGPEHSTDLEICETIDEVDIDFHQRTIRLWVLDFNLCNCWEEKAGWENPEMLIDHLVFSFFENDPYYPLPLAEQDLDRELWTTFRGAYLEKASEILMPKDKRLHELPTKFMDACVERERQKLAEGRGHGSRDHKQ</sequence>
<evidence type="ECO:0000259" key="1">
    <source>
        <dbReference type="Pfam" id="PF12417"/>
    </source>
</evidence>
<dbReference type="GeneID" id="70297571"/>
<feature type="domain" description="DUF3669" evidence="1">
    <location>
        <begin position="334"/>
        <end position="402"/>
    </location>
</feature>
<protein>
    <recommendedName>
        <fullName evidence="1">DUF3669 domain-containing protein</fullName>
    </recommendedName>
</protein>
<dbReference type="AlphaFoldDB" id="A0A9P7ZHR6"/>
<dbReference type="RefSeq" id="XP_046116070.1">
    <property type="nucleotide sequence ID" value="XM_046266668.1"/>
</dbReference>
<dbReference type="PANTHER" id="PTHR40780">
    <property type="entry name" value="DUF3669 DOMAIN-CONTAINING PROTEIN"/>
    <property type="match status" value="1"/>
</dbReference>
<dbReference type="InterPro" id="IPR022137">
    <property type="entry name" value="Znf_prot_DUF3669"/>
</dbReference>
<dbReference type="OrthoDB" id="2993351at2759"/>
<organism evidence="2 3">
    <name type="scientific">Emericellopsis atlantica</name>
    <dbReference type="NCBI Taxonomy" id="2614577"/>
    <lineage>
        <taxon>Eukaryota</taxon>
        <taxon>Fungi</taxon>
        <taxon>Dikarya</taxon>
        <taxon>Ascomycota</taxon>
        <taxon>Pezizomycotina</taxon>
        <taxon>Sordariomycetes</taxon>
        <taxon>Hypocreomycetidae</taxon>
        <taxon>Hypocreales</taxon>
        <taxon>Bionectriaceae</taxon>
        <taxon>Emericellopsis</taxon>
    </lineage>
</organism>
<dbReference type="PANTHER" id="PTHR40780:SF2">
    <property type="entry name" value="DUF3669 DOMAIN-CONTAINING PROTEIN"/>
    <property type="match status" value="1"/>
</dbReference>